<proteinExistence type="predicted"/>
<name>A0A318U1C0_9RHOB</name>
<dbReference type="PANTHER" id="PTHR12110:SF53">
    <property type="entry name" value="BLR5974 PROTEIN"/>
    <property type="match status" value="1"/>
</dbReference>
<dbReference type="PANTHER" id="PTHR12110">
    <property type="entry name" value="HYDROXYPYRUVATE ISOMERASE"/>
    <property type="match status" value="1"/>
</dbReference>
<dbReference type="OrthoDB" id="7245925at2"/>
<feature type="domain" description="Xylose isomerase-like TIM barrel" evidence="1">
    <location>
        <begin position="42"/>
        <end position="266"/>
    </location>
</feature>
<evidence type="ECO:0000313" key="3">
    <source>
        <dbReference type="Proteomes" id="UP000247727"/>
    </source>
</evidence>
<organism evidence="2 3">
    <name type="scientific">Rhodobacter viridis</name>
    <dbReference type="NCBI Taxonomy" id="1054202"/>
    <lineage>
        <taxon>Bacteria</taxon>
        <taxon>Pseudomonadati</taxon>
        <taxon>Pseudomonadota</taxon>
        <taxon>Alphaproteobacteria</taxon>
        <taxon>Rhodobacterales</taxon>
        <taxon>Rhodobacter group</taxon>
        <taxon>Rhodobacter</taxon>
    </lineage>
</organism>
<dbReference type="GO" id="GO:0016853">
    <property type="term" value="F:isomerase activity"/>
    <property type="evidence" value="ECO:0007669"/>
    <property type="project" value="UniProtKB-KW"/>
</dbReference>
<dbReference type="AlphaFoldDB" id="A0A318U1C0"/>
<dbReference type="SUPFAM" id="SSF51658">
    <property type="entry name" value="Xylose isomerase-like"/>
    <property type="match status" value="1"/>
</dbReference>
<accession>A0A318U1C0</accession>
<protein>
    <submittedName>
        <fullName evidence="2">Sugar phosphate isomerase/epimerase</fullName>
    </submittedName>
</protein>
<dbReference type="Pfam" id="PF01261">
    <property type="entry name" value="AP_endonuc_2"/>
    <property type="match status" value="1"/>
</dbReference>
<reference evidence="2 3" key="1">
    <citation type="submission" date="2018-06" db="EMBL/GenBank/DDBJ databases">
        <title>Genomic Encyclopedia of Type Strains, Phase III (KMG-III): the genomes of soil and plant-associated and newly described type strains.</title>
        <authorList>
            <person name="Whitman W."/>
        </authorList>
    </citation>
    <scope>NUCLEOTIDE SEQUENCE [LARGE SCALE GENOMIC DNA]</scope>
    <source>
        <strain evidence="2 3">JA737</strain>
    </source>
</reference>
<dbReference type="EMBL" id="QJTK01000002">
    <property type="protein sequence ID" value="PYF11750.1"/>
    <property type="molecule type" value="Genomic_DNA"/>
</dbReference>
<sequence length="273" mass="30326">MTKELPVLGAALSLDMIEFHRDWLFEKDRDIEIQSFCWPTTHDGDTPELVARAKQLLDGHKGRLGLHGPFMSFRIDCADPEITPMIRHRLLRALEICADLNADQMVVHSPYGLWTEAEIATSSVAAAISFERVRFVMGPVIERAERLGVELVLENVEDTDPGLRARLAEALGSSMVKLSLDTGHAQMMHHRCGAPPVDAFALAAGAALRHVHLQDVDGFADRHWHPGEGNIPWRAVFAALNRLPQMPRLLLEVFDPRGLRKGADYLIGLGLAQ</sequence>
<dbReference type="InterPro" id="IPR013022">
    <property type="entry name" value="Xyl_isomerase-like_TIM-brl"/>
</dbReference>
<dbReference type="Gene3D" id="3.20.20.150">
    <property type="entry name" value="Divalent-metal-dependent TIM barrel enzymes"/>
    <property type="match status" value="1"/>
</dbReference>
<evidence type="ECO:0000313" key="2">
    <source>
        <dbReference type="EMBL" id="PYF11750.1"/>
    </source>
</evidence>
<dbReference type="RefSeq" id="WP_110804363.1">
    <property type="nucleotide sequence ID" value="NZ_QJTK01000002.1"/>
</dbReference>
<dbReference type="Proteomes" id="UP000247727">
    <property type="component" value="Unassembled WGS sequence"/>
</dbReference>
<dbReference type="InterPro" id="IPR036237">
    <property type="entry name" value="Xyl_isomerase-like_sf"/>
</dbReference>
<evidence type="ECO:0000259" key="1">
    <source>
        <dbReference type="Pfam" id="PF01261"/>
    </source>
</evidence>
<keyword evidence="3" id="KW-1185">Reference proteome</keyword>
<comment type="caution">
    <text evidence="2">The sequence shown here is derived from an EMBL/GenBank/DDBJ whole genome shotgun (WGS) entry which is preliminary data.</text>
</comment>
<dbReference type="InterPro" id="IPR050312">
    <property type="entry name" value="IolE/XylAMocC-like"/>
</dbReference>
<keyword evidence="2" id="KW-0413">Isomerase</keyword>
<gene>
    <name evidence="2" type="ORF">C8J30_10260</name>
</gene>